<dbReference type="InterPro" id="IPR004045">
    <property type="entry name" value="Glutathione_S-Trfase_N"/>
</dbReference>
<evidence type="ECO:0000256" key="1">
    <source>
        <dbReference type="ARBA" id="ARBA00012452"/>
    </source>
</evidence>
<dbReference type="PANTHER" id="PTHR11260">
    <property type="entry name" value="GLUTATHIONE S-TRANSFERASE, GST, SUPERFAMILY, GST DOMAIN CONTAINING"/>
    <property type="match status" value="1"/>
</dbReference>
<dbReference type="GO" id="GO:0006749">
    <property type="term" value="P:glutathione metabolic process"/>
    <property type="evidence" value="ECO:0007669"/>
    <property type="project" value="InterPro"/>
</dbReference>
<accession>A0A834YQ10</accession>
<dbReference type="AlphaFoldDB" id="A0A834YQ10"/>
<keyword evidence="2" id="KW-0808">Transferase</keyword>
<dbReference type="PANTHER" id="PTHR11260:SF474">
    <property type="entry name" value="GLUTATHIONE TRANSFERASE"/>
    <property type="match status" value="1"/>
</dbReference>
<dbReference type="InterPro" id="IPR045074">
    <property type="entry name" value="GST_C_Tau"/>
</dbReference>
<dbReference type="GO" id="GO:0005737">
    <property type="term" value="C:cytoplasm"/>
    <property type="evidence" value="ECO:0007669"/>
    <property type="project" value="TreeGrafter"/>
</dbReference>
<name>A0A834YQ10_TETSI</name>
<dbReference type="Gene3D" id="1.20.1050.10">
    <property type="match status" value="1"/>
</dbReference>
<dbReference type="SFLD" id="SFLDG00358">
    <property type="entry name" value="Main_(cytGST)"/>
    <property type="match status" value="1"/>
</dbReference>
<comment type="caution">
    <text evidence="7">The sequence shown here is derived from an EMBL/GenBank/DDBJ whole genome shotgun (WGS) entry which is preliminary data.</text>
</comment>
<evidence type="ECO:0000259" key="5">
    <source>
        <dbReference type="PROSITE" id="PS50404"/>
    </source>
</evidence>
<feature type="domain" description="GST N-terminal" evidence="5">
    <location>
        <begin position="4"/>
        <end position="87"/>
    </location>
</feature>
<dbReference type="SFLD" id="SFLDG01152">
    <property type="entry name" value="Main.3:_Omega-_and_Tau-like"/>
    <property type="match status" value="1"/>
</dbReference>
<gene>
    <name evidence="7" type="ORF">HHK36_022537</name>
</gene>
<dbReference type="Proteomes" id="UP000655225">
    <property type="component" value="Unassembled WGS sequence"/>
</dbReference>
<evidence type="ECO:0000313" key="7">
    <source>
        <dbReference type="EMBL" id="KAF8392195.1"/>
    </source>
</evidence>
<dbReference type="SUPFAM" id="SSF47616">
    <property type="entry name" value="GST C-terminal domain-like"/>
    <property type="match status" value="1"/>
</dbReference>
<sequence>MGSEEVKLIGLWVSLFGRRVEWALKLKGVKYEYVEEDIMNTKKSKSPLILKYNPIHKKVPVLLHHDKAIVESLLILEYIDETWKQNPILPKDPYERAMARFWADFGDKKLLEASFAALVFSHGEEQDKALKQTIEYLEIINGELKGKKFFGGETIGYLDLVMGWIPHWLPVWEKVAGMEVLDPIKFPYMNAWMENIMNFPIIKDYLPPRDKMLVYYHGRRQLLAFNVDTV</sequence>
<dbReference type="OMA" id="SYWLPVW"/>
<dbReference type="FunFam" id="1.20.1050.10:FF:000012">
    <property type="entry name" value="Tau class glutathione S-transferase"/>
    <property type="match status" value="1"/>
</dbReference>
<dbReference type="InterPro" id="IPR010987">
    <property type="entry name" value="Glutathione-S-Trfase_C-like"/>
</dbReference>
<organism evidence="7 8">
    <name type="scientific">Tetracentron sinense</name>
    <name type="common">Spur-leaf</name>
    <dbReference type="NCBI Taxonomy" id="13715"/>
    <lineage>
        <taxon>Eukaryota</taxon>
        <taxon>Viridiplantae</taxon>
        <taxon>Streptophyta</taxon>
        <taxon>Embryophyta</taxon>
        <taxon>Tracheophyta</taxon>
        <taxon>Spermatophyta</taxon>
        <taxon>Magnoliopsida</taxon>
        <taxon>Trochodendrales</taxon>
        <taxon>Trochodendraceae</taxon>
        <taxon>Tetracentron</taxon>
    </lineage>
</organism>
<protein>
    <recommendedName>
        <fullName evidence="1">glutathione transferase</fullName>
        <ecNumber evidence="1">2.5.1.18</ecNumber>
    </recommendedName>
</protein>
<dbReference type="OrthoDB" id="4951845at2759"/>
<reference evidence="7 8" key="1">
    <citation type="submission" date="2020-04" db="EMBL/GenBank/DDBJ databases">
        <title>Plant Genome Project.</title>
        <authorList>
            <person name="Zhang R.-G."/>
        </authorList>
    </citation>
    <scope>NUCLEOTIDE SEQUENCE [LARGE SCALE GENOMIC DNA]</scope>
    <source>
        <strain evidence="7">YNK0</strain>
        <tissue evidence="7">Leaf</tissue>
    </source>
</reference>
<dbReference type="EC" id="2.5.1.18" evidence="1"/>
<evidence type="ECO:0000256" key="4">
    <source>
        <dbReference type="RuleBase" id="RU003494"/>
    </source>
</evidence>
<feature type="domain" description="GST C-terminal" evidence="6">
    <location>
        <begin position="92"/>
        <end position="225"/>
    </location>
</feature>
<evidence type="ECO:0000256" key="2">
    <source>
        <dbReference type="ARBA" id="ARBA00022679"/>
    </source>
</evidence>
<dbReference type="CDD" id="cd03058">
    <property type="entry name" value="GST_N_Tau"/>
    <property type="match status" value="1"/>
</dbReference>
<evidence type="ECO:0000256" key="3">
    <source>
        <dbReference type="ARBA" id="ARBA00047960"/>
    </source>
</evidence>
<comment type="similarity">
    <text evidence="4">Belongs to the GST superfamily.</text>
</comment>
<comment type="catalytic activity">
    <reaction evidence="3">
        <text>RX + glutathione = an S-substituted glutathione + a halide anion + H(+)</text>
        <dbReference type="Rhea" id="RHEA:16437"/>
        <dbReference type="ChEBI" id="CHEBI:15378"/>
        <dbReference type="ChEBI" id="CHEBI:16042"/>
        <dbReference type="ChEBI" id="CHEBI:17792"/>
        <dbReference type="ChEBI" id="CHEBI:57925"/>
        <dbReference type="ChEBI" id="CHEBI:90779"/>
        <dbReference type="EC" id="2.5.1.18"/>
    </reaction>
</comment>
<dbReference type="SUPFAM" id="SSF52833">
    <property type="entry name" value="Thioredoxin-like"/>
    <property type="match status" value="1"/>
</dbReference>
<dbReference type="InterPro" id="IPR045073">
    <property type="entry name" value="Omega/Tau-like"/>
</dbReference>
<dbReference type="EMBL" id="JABCRI010000016">
    <property type="protein sequence ID" value="KAF8392195.1"/>
    <property type="molecule type" value="Genomic_DNA"/>
</dbReference>
<evidence type="ECO:0000313" key="8">
    <source>
        <dbReference type="Proteomes" id="UP000655225"/>
    </source>
</evidence>
<dbReference type="FunFam" id="3.40.30.10:FF:000014">
    <property type="entry name" value="Tau class glutathione S-transferase"/>
    <property type="match status" value="1"/>
</dbReference>
<dbReference type="InterPro" id="IPR040079">
    <property type="entry name" value="Glutathione_S-Trfase"/>
</dbReference>
<dbReference type="InterPro" id="IPR036282">
    <property type="entry name" value="Glutathione-S-Trfase_C_sf"/>
</dbReference>
<dbReference type="CDD" id="cd03185">
    <property type="entry name" value="GST_C_Tau"/>
    <property type="match status" value="1"/>
</dbReference>
<dbReference type="GO" id="GO:0004364">
    <property type="term" value="F:glutathione transferase activity"/>
    <property type="evidence" value="ECO:0007669"/>
    <property type="project" value="UniProtKB-EC"/>
</dbReference>
<dbReference type="PROSITE" id="PS50404">
    <property type="entry name" value="GST_NTER"/>
    <property type="match status" value="1"/>
</dbReference>
<dbReference type="Pfam" id="PF02798">
    <property type="entry name" value="GST_N"/>
    <property type="match status" value="1"/>
</dbReference>
<proteinExistence type="inferred from homology"/>
<dbReference type="SFLD" id="SFLDS00019">
    <property type="entry name" value="Glutathione_Transferase_(cytos"/>
    <property type="match status" value="1"/>
</dbReference>
<dbReference type="Pfam" id="PF00043">
    <property type="entry name" value="GST_C"/>
    <property type="match status" value="1"/>
</dbReference>
<dbReference type="PROSITE" id="PS50405">
    <property type="entry name" value="GST_CTER"/>
    <property type="match status" value="1"/>
</dbReference>
<dbReference type="InterPro" id="IPR036249">
    <property type="entry name" value="Thioredoxin-like_sf"/>
</dbReference>
<dbReference type="Gene3D" id="3.40.30.10">
    <property type="entry name" value="Glutaredoxin"/>
    <property type="match status" value="1"/>
</dbReference>
<dbReference type="InterPro" id="IPR004046">
    <property type="entry name" value="GST_C"/>
</dbReference>
<evidence type="ECO:0000259" key="6">
    <source>
        <dbReference type="PROSITE" id="PS50405"/>
    </source>
</evidence>
<keyword evidence="8" id="KW-1185">Reference proteome</keyword>